<evidence type="ECO:0000313" key="2">
    <source>
        <dbReference type="Proteomes" id="UP000814140"/>
    </source>
</evidence>
<proteinExistence type="predicted"/>
<comment type="caution">
    <text evidence="1">The sequence shown here is derived from an EMBL/GenBank/DDBJ whole genome shotgun (WGS) entry which is preliminary data.</text>
</comment>
<accession>A0ACB8SX89</accession>
<protein>
    <submittedName>
        <fullName evidence="1">Uncharacterized protein</fullName>
    </submittedName>
</protein>
<gene>
    <name evidence="1" type="ORF">BV25DRAFT_807289</name>
</gene>
<name>A0ACB8SX89_9AGAM</name>
<keyword evidence="2" id="KW-1185">Reference proteome</keyword>
<dbReference type="Proteomes" id="UP000814140">
    <property type="component" value="Unassembled WGS sequence"/>
</dbReference>
<dbReference type="EMBL" id="MU277214">
    <property type="protein sequence ID" value="KAI0061209.1"/>
    <property type="molecule type" value="Genomic_DNA"/>
</dbReference>
<evidence type="ECO:0000313" key="1">
    <source>
        <dbReference type="EMBL" id="KAI0061209.1"/>
    </source>
</evidence>
<sequence length="210" mass="23520">MSIERWTNAAGHSALRGDIFVHSIGALRATSRQSSHTCVITTHHASGVTVRPRVQRPQVLTSHIEQKAVQQYLGGKPGDRREKTTLMWGVSTVGVIAMALLKYTRCVHPRFAKSVSRWSSLGYQQPNAATKITLVINIRLKSRKECRFLPLVQDERDGLFGLVVAKGCRMYQRCAPNVWRKTKCARTEPSERPGVLLQAERQAEHLPATL</sequence>
<reference evidence="1" key="2">
    <citation type="journal article" date="2022" name="New Phytol.">
        <title>Evolutionary transition to the ectomycorrhizal habit in the genomes of a hyperdiverse lineage of mushroom-forming fungi.</title>
        <authorList>
            <person name="Looney B."/>
            <person name="Miyauchi S."/>
            <person name="Morin E."/>
            <person name="Drula E."/>
            <person name="Courty P.E."/>
            <person name="Kohler A."/>
            <person name="Kuo A."/>
            <person name="LaButti K."/>
            <person name="Pangilinan J."/>
            <person name="Lipzen A."/>
            <person name="Riley R."/>
            <person name="Andreopoulos W."/>
            <person name="He G."/>
            <person name="Johnson J."/>
            <person name="Nolan M."/>
            <person name="Tritt A."/>
            <person name="Barry K.W."/>
            <person name="Grigoriev I.V."/>
            <person name="Nagy L.G."/>
            <person name="Hibbett D."/>
            <person name="Henrissat B."/>
            <person name="Matheny P.B."/>
            <person name="Labbe J."/>
            <person name="Martin F.M."/>
        </authorList>
    </citation>
    <scope>NUCLEOTIDE SEQUENCE</scope>
    <source>
        <strain evidence="1">HHB10654</strain>
    </source>
</reference>
<organism evidence="1 2">
    <name type="scientific">Artomyces pyxidatus</name>
    <dbReference type="NCBI Taxonomy" id="48021"/>
    <lineage>
        <taxon>Eukaryota</taxon>
        <taxon>Fungi</taxon>
        <taxon>Dikarya</taxon>
        <taxon>Basidiomycota</taxon>
        <taxon>Agaricomycotina</taxon>
        <taxon>Agaricomycetes</taxon>
        <taxon>Russulales</taxon>
        <taxon>Auriscalpiaceae</taxon>
        <taxon>Artomyces</taxon>
    </lineage>
</organism>
<reference evidence="1" key="1">
    <citation type="submission" date="2021-03" db="EMBL/GenBank/DDBJ databases">
        <authorList>
            <consortium name="DOE Joint Genome Institute"/>
            <person name="Ahrendt S."/>
            <person name="Looney B.P."/>
            <person name="Miyauchi S."/>
            <person name="Morin E."/>
            <person name="Drula E."/>
            <person name="Courty P.E."/>
            <person name="Chicoki N."/>
            <person name="Fauchery L."/>
            <person name="Kohler A."/>
            <person name="Kuo A."/>
            <person name="Labutti K."/>
            <person name="Pangilinan J."/>
            <person name="Lipzen A."/>
            <person name="Riley R."/>
            <person name="Andreopoulos W."/>
            <person name="He G."/>
            <person name="Johnson J."/>
            <person name="Barry K.W."/>
            <person name="Grigoriev I.V."/>
            <person name="Nagy L."/>
            <person name="Hibbett D."/>
            <person name="Henrissat B."/>
            <person name="Matheny P.B."/>
            <person name="Labbe J."/>
            <person name="Martin F."/>
        </authorList>
    </citation>
    <scope>NUCLEOTIDE SEQUENCE</scope>
    <source>
        <strain evidence="1">HHB10654</strain>
    </source>
</reference>